<dbReference type="OrthoDB" id="7800649at2"/>
<evidence type="ECO:0000313" key="1">
    <source>
        <dbReference type="EMBL" id="ARQ01860.1"/>
    </source>
</evidence>
<reference evidence="1 2" key="1">
    <citation type="submission" date="2017-05" db="EMBL/GenBank/DDBJ databases">
        <title>Full genome sequence of Pseudorhodoplanes sinuspersici.</title>
        <authorList>
            <person name="Dastgheib S.M.M."/>
            <person name="Shavandi M."/>
            <person name="Tirandaz H."/>
        </authorList>
    </citation>
    <scope>NUCLEOTIDE SEQUENCE [LARGE SCALE GENOMIC DNA]</scope>
    <source>
        <strain evidence="1 2">RIPI110</strain>
    </source>
</reference>
<dbReference type="Proteomes" id="UP000194137">
    <property type="component" value="Chromosome"/>
</dbReference>
<accession>A0A1W6ZX22</accession>
<dbReference type="SUPFAM" id="SSF56349">
    <property type="entry name" value="DNA breaking-rejoining enzymes"/>
    <property type="match status" value="2"/>
</dbReference>
<dbReference type="AlphaFoldDB" id="A0A1W6ZX22"/>
<keyword evidence="2" id="KW-1185">Reference proteome</keyword>
<proteinExistence type="predicted"/>
<dbReference type="GO" id="GO:0015074">
    <property type="term" value="P:DNA integration"/>
    <property type="evidence" value="ECO:0007669"/>
    <property type="project" value="InterPro"/>
</dbReference>
<sequence>MSKPANADVRSLWASWYEPVAAAPGLPVPVNQNTPPAIADNDNRPALAGSYDGTLAALVDCYLTDPVSPFHITRHFTKISYRNLCRRLVAEHGDVRIAELKYRSLLEWQRSWAATGQVAMTHALFAMLRITIRFGSTILEQQDCERASAILHSLRVPVAKPRRERITLEQVLAVCDRAYEAGRPSIAMAQKLQFAATLRQKDVIGEWVPMSEPGTTDIFDGQKKWLRGIRWEEIDDNLILRHVTSKRQKEIVVDLTVDPLVFNEIQRIGHKPTSGPVIVSETTRRPYTAHEFRRHWRNIATAAGVPANVRNMDSRAGAITEAAEAGVPLSVIQHAAAHSSTDQTADYARVDAARQIRTSMEARVAARKQVGS</sequence>
<dbReference type="InterPro" id="IPR013762">
    <property type="entry name" value="Integrase-like_cat_sf"/>
</dbReference>
<gene>
    <name evidence="1" type="ORF">CAK95_24270</name>
</gene>
<dbReference type="RefSeq" id="WP_086090255.1">
    <property type="nucleotide sequence ID" value="NZ_CP021112.1"/>
</dbReference>
<dbReference type="Pfam" id="PF00589">
    <property type="entry name" value="Phage_integrase"/>
    <property type="match status" value="1"/>
</dbReference>
<dbReference type="InterPro" id="IPR011010">
    <property type="entry name" value="DNA_brk_join_enz"/>
</dbReference>
<dbReference type="GO" id="GO:0003677">
    <property type="term" value="F:DNA binding"/>
    <property type="evidence" value="ECO:0007669"/>
    <property type="project" value="InterPro"/>
</dbReference>
<dbReference type="Gene3D" id="1.10.443.10">
    <property type="entry name" value="Intergrase catalytic core"/>
    <property type="match status" value="1"/>
</dbReference>
<protein>
    <submittedName>
        <fullName evidence="1">Uncharacterized protein</fullName>
    </submittedName>
</protein>
<evidence type="ECO:0000313" key="2">
    <source>
        <dbReference type="Proteomes" id="UP000194137"/>
    </source>
</evidence>
<name>A0A1W6ZX22_9HYPH</name>
<dbReference type="GO" id="GO:0006310">
    <property type="term" value="P:DNA recombination"/>
    <property type="evidence" value="ECO:0007669"/>
    <property type="project" value="InterPro"/>
</dbReference>
<dbReference type="PROSITE" id="PS51898">
    <property type="entry name" value="TYR_RECOMBINASE"/>
    <property type="match status" value="1"/>
</dbReference>
<dbReference type="InterPro" id="IPR002104">
    <property type="entry name" value="Integrase_catalytic"/>
</dbReference>
<organism evidence="1 2">
    <name type="scientific">Pseudorhodoplanes sinuspersici</name>
    <dbReference type="NCBI Taxonomy" id="1235591"/>
    <lineage>
        <taxon>Bacteria</taxon>
        <taxon>Pseudomonadati</taxon>
        <taxon>Pseudomonadota</taxon>
        <taxon>Alphaproteobacteria</taxon>
        <taxon>Hyphomicrobiales</taxon>
        <taxon>Pseudorhodoplanes</taxon>
    </lineage>
</organism>
<dbReference type="KEGG" id="psin:CAK95_24270"/>
<dbReference type="EMBL" id="CP021112">
    <property type="protein sequence ID" value="ARQ01860.1"/>
    <property type="molecule type" value="Genomic_DNA"/>
</dbReference>
<dbReference type="STRING" id="1235591.CAK95_24270"/>